<comment type="caution">
    <text evidence="1">The sequence shown here is derived from an EMBL/GenBank/DDBJ whole genome shotgun (WGS) entry which is preliminary data.</text>
</comment>
<accession>A0ACB6Z871</accession>
<protein>
    <submittedName>
        <fullName evidence="1">Uncharacterized protein</fullName>
    </submittedName>
</protein>
<sequence length="495" mass="56257">MSCHPFQVDEVFRLIVEELVAFSPGSALSLALCCKSLTDLSLSVLWERQKRLSTLIKVLPPDAWTYEETDSPRGELTVLRDISSREWEKLRKYASWMRELEFLEGEDEISQDVFDVLLRGPYSKPLRPRLLKLSWIADSVFGGDFTPFLSPQLRDVHLVSRLGTLFPFSHAISALPASSLKSLRLSIIGDEQVRETIVSMFRTCGKSLTTLEVSRMDQLRDSSWCRIMLLPRLRNLETDQRPPIMFPARFPVCFPSLRQITLRGSTASGWVHFLAGDNLQRISSSKESQPRMVTPRLAQLYCDYGMELDVTFISRFRAFRNISVLVLGNGCSRTARCTFLLTDEDISRLAMELPGLKQLSLGVPCAHNNCRTTVNSLLALSTHCKGLRELCIHFNTRNFARDMRDSLHNPLRRNSYPPLRCPLAVLDVGVTPLTAEALGEDVFPTVAGLVDIFPRLQKIRFYTLSSYTSWGWWQLGAQIPSFQEMRKSLPAVFTK</sequence>
<proteinExistence type="predicted"/>
<evidence type="ECO:0000313" key="1">
    <source>
        <dbReference type="EMBL" id="KAF9645924.1"/>
    </source>
</evidence>
<dbReference type="EMBL" id="MU118073">
    <property type="protein sequence ID" value="KAF9645924.1"/>
    <property type="molecule type" value="Genomic_DNA"/>
</dbReference>
<name>A0ACB6Z871_THEGA</name>
<evidence type="ECO:0000313" key="2">
    <source>
        <dbReference type="Proteomes" id="UP000886501"/>
    </source>
</evidence>
<reference evidence="1" key="2">
    <citation type="journal article" date="2020" name="Nat. Commun.">
        <title>Large-scale genome sequencing of mycorrhizal fungi provides insights into the early evolution of symbiotic traits.</title>
        <authorList>
            <person name="Miyauchi S."/>
            <person name="Kiss E."/>
            <person name="Kuo A."/>
            <person name="Drula E."/>
            <person name="Kohler A."/>
            <person name="Sanchez-Garcia M."/>
            <person name="Morin E."/>
            <person name="Andreopoulos B."/>
            <person name="Barry K.W."/>
            <person name="Bonito G."/>
            <person name="Buee M."/>
            <person name="Carver A."/>
            <person name="Chen C."/>
            <person name="Cichocki N."/>
            <person name="Clum A."/>
            <person name="Culley D."/>
            <person name="Crous P.W."/>
            <person name="Fauchery L."/>
            <person name="Girlanda M."/>
            <person name="Hayes R.D."/>
            <person name="Keri Z."/>
            <person name="LaButti K."/>
            <person name="Lipzen A."/>
            <person name="Lombard V."/>
            <person name="Magnuson J."/>
            <person name="Maillard F."/>
            <person name="Murat C."/>
            <person name="Nolan M."/>
            <person name="Ohm R.A."/>
            <person name="Pangilinan J."/>
            <person name="Pereira M.F."/>
            <person name="Perotto S."/>
            <person name="Peter M."/>
            <person name="Pfister S."/>
            <person name="Riley R."/>
            <person name="Sitrit Y."/>
            <person name="Stielow J.B."/>
            <person name="Szollosi G."/>
            <person name="Zifcakova L."/>
            <person name="Stursova M."/>
            <person name="Spatafora J.W."/>
            <person name="Tedersoo L."/>
            <person name="Vaario L.M."/>
            <person name="Yamada A."/>
            <person name="Yan M."/>
            <person name="Wang P."/>
            <person name="Xu J."/>
            <person name="Bruns T."/>
            <person name="Baldrian P."/>
            <person name="Vilgalys R."/>
            <person name="Dunand C."/>
            <person name="Henrissat B."/>
            <person name="Grigoriev I.V."/>
            <person name="Hibbett D."/>
            <person name="Nagy L.G."/>
            <person name="Martin F.M."/>
        </authorList>
    </citation>
    <scope>NUCLEOTIDE SEQUENCE</scope>
    <source>
        <strain evidence="1">P2</strain>
    </source>
</reference>
<reference evidence="1" key="1">
    <citation type="submission" date="2019-10" db="EMBL/GenBank/DDBJ databases">
        <authorList>
            <consortium name="DOE Joint Genome Institute"/>
            <person name="Kuo A."/>
            <person name="Miyauchi S."/>
            <person name="Kiss E."/>
            <person name="Drula E."/>
            <person name="Kohler A."/>
            <person name="Sanchez-Garcia M."/>
            <person name="Andreopoulos B."/>
            <person name="Barry K.W."/>
            <person name="Bonito G."/>
            <person name="Buee M."/>
            <person name="Carver A."/>
            <person name="Chen C."/>
            <person name="Cichocki N."/>
            <person name="Clum A."/>
            <person name="Culley D."/>
            <person name="Crous P.W."/>
            <person name="Fauchery L."/>
            <person name="Girlanda M."/>
            <person name="Hayes R."/>
            <person name="Keri Z."/>
            <person name="Labutti K."/>
            <person name="Lipzen A."/>
            <person name="Lombard V."/>
            <person name="Magnuson J."/>
            <person name="Maillard F."/>
            <person name="Morin E."/>
            <person name="Murat C."/>
            <person name="Nolan M."/>
            <person name="Ohm R."/>
            <person name="Pangilinan J."/>
            <person name="Pereira M."/>
            <person name="Perotto S."/>
            <person name="Peter M."/>
            <person name="Riley R."/>
            <person name="Sitrit Y."/>
            <person name="Stielow B."/>
            <person name="Szollosi G."/>
            <person name="Zifcakova L."/>
            <person name="Stursova M."/>
            <person name="Spatafora J.W."/>
            <person name="Tedersoo L."/>
            <person name="Vaario L.-M."/>
            <person name="Yamada A."/>
            <person name="Yan M."/>
            <person name="Wang P."/>
            <person name="Xu J."/>
            <person name="Bruns T."/>
            <person name="Baldrian P."/>
            <person name="Vilgalys R."/>
            <person name="Henrissat B."/>
            <person name="Grigoriev I.V."/>
            <person name="Hibbett D."/>
            <person name="Nagy L.G."/>
            <person name="Martin F.M."/>
        </authorList>
    </citation>
    <scope>NUCLEOTIDE SEQUENCE</scope>
    <source>
        <strain evidence="1">P2</strain>
    </source>
</reference>
<dbReference type="Proteomes" id="UP000886501">
    <property type="component" value="Unassembled WGS sequence"/>
</dbReference>
<keyword evidence="2" id="KW-1185">Reference proteome</keyword>
<organism evidence="1 2">
    <name type="scientific">Thelephora ganbajun</name>
    <name type="common">Ganba fungus</name>
    <dbReference type="NCBI Taxonomy" id="370292"/>
    <lineage>
        <taxon>Eukaryota</taxon>
        <taxon>Fungi</taxon>
        <taxon>Dikarya</taxon>
        <taxon>Basidiomycota</taxon>
        <taxon>Agaricomycotina</taxon>
        <taxon>Agaricomycetes</taxon>
        <taxon>Thelephorales</taxon>
        <taxon>Thelephoraceae</taxon>
        <taxon>Thelephora</taxon>
    </lineage>
</organism>
<gene>
    <name evidence="1" type="ORF">BDM02DRAFT_3130733</name>
</gene>